<dbReference type="PANTHER" id="PTHR45947">
    <property type="entry name" value="SULFOQUINOVOSYL TRANSFERASE SQD2"/>
    <property type="match status" value="1"/>
</dbReference>
<proteinExistence type="predicted"/>
<feature type="region of interest" description="Disordered" evidence="1">
    <location>
        <begin position="371"/>
        <end position="391"/>
    </location>
</feature>
<dbReference type="AlphaFoldDB" id="A0A934KGM8"/>
<accession>A0A934KGM8</accession>
<dbReference type="Gene3D" id="3.40.50.2000">
    <property type="entry name" value="Glycogen Phosphorylase B"/>
    <property type="match status" value="2"/>
</dbReference>
<dbReference type="PANTHER" id="PTHR45947:SF13">
    <property type="entry name" value="TRANSFERASE"/>
    <property type="match status" value="1"/>
</dbReference>
<organism evidence="4 5">
    <name type="scientific">Candidatus Amunia macphersoniae</name>
    <dbReference type="NCBI Taxonomy" id="3127014"/>
    <lineage>
        <taxon>Bacteria</taxon>
        <taxon>Bacillati</taxon>
        <taxon>Candidatus Dormiibacterota</taxon>
        <taxon>Candidatus Dormibacteria</taxon>
        <taxon>Candidatus Aeolococcales</taxon>
        <taxon>Candidatus Aeolococcaceae</taxon>
        <taxon>Candidatus Amunia</taxon>
    </lineage>
</organism>
<sequence>MRQLHIVLVAPPWYPVPPDGYGGIELVVDLLCDGLRDRGQRVTLLAAEGSRPDATVLAPRWWRRDLGRPDERLRELTYAGRISTALTQLGRIDVIHDHCGFSSLVAASLVNVAPVVHTVHGSIPEAYSTFYSTVPGHVGFVAISAAQRNLASELPWIGTVHNAVDVEALRVTPAEKQPYLLCLARICPDKGQHLAIEVARRVGMRLVLAGKVEDIPEATDYFQRHVAPAVDGDRVVHVVNAAGEQKAQLLARAHAALAPIQWDEPFGLAIVEAMASGTPVIAMARGAAPELVTEGVTGFLVQDVDGMAAAVPAVAGLDPWACAEATRVRFSPSQMAASYLRLYDEGNWEANAQEPPAELPGVKDRAALAAGRASVNPLESPSGGGSSRAGQ</sequence>
<dbReference type="Pfam" id="PF00534">
    <property type="entry name" value="Glycos_transf_1"/>
    <property type="match status" value="1"/>
</dbReference>
<name>A0A934KGM8_9BACT</name>
<feature type="compositionally biased region" description="Gly residues" evidence="1">
    <location>
        <begin position="382"/>
        <end position="391"/>
    </location>
</feature>
<reference evidence="4 5" key="1">
    <citation type="submission" date="2020-10" db="EMBL/GenBank/DDBJ databases">
        <title>Ca. Dormibacterota MAGs.</title>
        <authorList>
            <person name="Montgomery K."/>
        </authorList>
    </citation>
    <scope>NUCLEOTIDE SEQUENCE [LARGE SCALE GENOMIC DNA]</scope>
    <source>
        <strain evidence="4">Mitchell_Peninsula_5</strain>
    </source>
</reference>
<dbReference type="Proteomes" id="UP000614410">
    <property type="component" value="Unassembled WGS sequence"/>
</dbReference>
<dbReference type="Pfam" id="PF13439">
    <property type="entry name" value="Glyco_transf_4"/>
    <property type="match status" value="1"/>
</dbReference>
<gene>
    <name evidence="4" type="ORF">JF887_06830</name>
</gene>
<dbReference type="InterPro" id="IPR028098">
    <property type="entry name" value="Glyco_trans_4-like_N"/>
</dbReference>
<evidence type="ECO:0000313" key="5">
    <source>
        <dbReference type="Proteomes" id="UP000614410"/>
    </source>
</evidence>
<evidence type="ECO:0000313" key="4">
    <source>
        <dbReference type="EMBL" id="MBJ7609131.1"/>
    </source>
</evidence>
<comment type="caution">
    <text evidence="4">The sequence shown here is derived from an EMBL/GenBank/DDBJ whole genome shotgun (WGS) entry which is preliminary data.</text>
</comment>
<dbReference type="SUPFAM" id="SSF53756">
    <property type="entry name" value="UDP-Glycosyltransferase/glycogen phosphorylase"/>
    <property type="match status" value="1"/>
</dbReference>
<protein>
    <submittedName>
        <fullName evidence="4">Glycosyltransferase family 4 protein</fullName>
    </submittedName>
</protein>
<evidence type="ECO:0000259" key="3">
    <source>
        <dbReference type="Pfam" id="PF13439"/>
    </source>
</evidence>
<evidence type="ECO:0000256" key="1">
    <source>
        <dbReference type="SAM" id="MobiDB-lite"/>
    </source>
</evidence>
<dbReference type="CDD" id="cd03802">
    <property type="entry name" value="GT4_AviGT4-like"/>
    <property type="match status" value="1"/>
</dbReference>
<dbReference type="EMBL" id="JAEKNN010000030">
    <property type="protein sequence ID" value="MBJ7609131.1"/>
    <property type="molecule type" value="Genomic_DNA"/>
</dbReference>
<dbReference type="InterPro" id="IPR050194">
    <property type="entry name" value="Glycosyltransferase_grp1"/>
</dbReference>
<dbReference type="InterPro" id="IPR001296">
    <property type="entry name" value="Glyco_trans_1"/>
</dbReference>
<feature type="domain" description="Glycosyltransferase subfamily 4-like N-terminal" evidence="3">
    <location>
        <begin position="21"/>
        <end position="167"/>
    </location>
</feature>
<feature type="domain" description="Glycosyl transferase family 1" evidence="2">
    <location>
        <begin position="174"/>
        <end position="305"/>
    </location>
</feature>
<evidence type="ECO:0000259" key="2">
    <source>
        <dbReference type="Pfam" id="PF00534"/>
    </source>
</evidence>
<dbReference type="GO" id="GO:0016757">
    <property type="term" value="F:glycosyltransferase activity"/>
    <property type="evidence" value="ECO:0007669"/>
    <property type="project" value="InterPro"/>
</dbReference>